<evidence type="ECO:0000313" key="4">
    <source>
        <dbReference type="Proteomes" id="UP001187471"/>
    </source>
</evidence>
<dbReference type="Pfam" id="PF07727">
    <property type="entry name" value="RVT_2"/>
    <property type="match status" value="1"/>
</dbReference>
<name>A0AA88RZL8_9ASTE</name>
<feature type="domain" description="Reverse transcriptase Ty1/copia-type" evidence="1">
    <location>
        <begin position="161"/>
        <end position="221"/>
    </location>
</feature>
<evidence type="ECO:0000259" key="2">
    <source>
        <dbReference type="Pfam" id="PF22936"/>
    </source>
</evidence>
<feature type="domain" description="Retrovirus-related Pol polyprotein from transposon TNT 1-94-like beta-barrel" evidence="2">
    <location>
        <begin position="123"/>
        <end position="160"/>
    </location>
</feature>
<dbReference type="PANTHER" id="PTHR35317:SF35">
    <property type="entry name" value="DUF4219 DOMAIN-CONTAINING PROTEIN"/>
    <property type="match status" value="1"/>
</dbReference>
<evidence type="ECO:0000313" key="3">
    <source>
        <dbReference type="EMBL" id="KAK2994884.1"/>
    </source>
</evidence>
<protein>
    <recommendedName>
        <fullName evidence="5">Mitochondrial protein</fullName>
    </recommendedName>
</protein>
<evidence type="ECO:0000259" key="1">
    <source>
        <dbReference type="Pfam" id="PF07727"/>
    </source>
</evidence>
<organism evidence="3 4">
    <name type="scientific">Escallonia rubra</name>
    <dbReference type="NCBI Taxonomy" id="112253"/>
    <lineage>
        <taxon>Eukaryota</taxon>
        <taxon>Viridiplantae</taxon>
        <taxon>Streptophyta</taxon>
        <taxon>Embryophyta</taxon>
        <taxon>Tracheophyta</taxon>
        <taxon>Spermatophyta</taxon>
        <taxon>Magnoliopsida</taxon>
        <taxon>eudicotyledons</taxon>
        <taxon>Gunneridae</taxon>
        <taxon>Pentapetalae</taxon>
        <taxon>asterids</taxon>
        <taxon>campanulids</taxon>
        <taxon>Escalloniales</taxon>
        <taxon>Escalloniaceae</taxon>
        <taxon>Escallonia</taxon>
    </lineage>
</organism>
<sequence>MKTLFKSQELSDLVENGYADQDDEARLRENRKKDSNALFFIQQAVHDTIFSRIAAAETSKDTWGILQKEFQGSIKDEIVVVKVLRSLTTKLDHVVATIEESKDVCIFLFDELMDSLQAHEARMNSGCSNHMWGVKSAFKDIDESEKKLVRLDDNKPVQVEAEFKDSMMRKFEMSNLGMLHYFLGLEIKQLEDGVFMSQRKYAIDLLKRFNMLNCKVAATPMNLNEKLQS</sequence>
<reference evidence="3" key="1">
    <citation type="submission" date="2022-12" db="EMBL/GenBank/DDBJ databases">
        <title>Draft genome assemblies for two species of Escallonia (Escalloniales).</title>
        <authorList>
            <person name="Chanderbali A."/>
            <person name="Dervinis C."/>
            <person name="Anghel I."/>
            <person name="Soltis D."/>
            <person name="Soltis P."/>
            <person name="Zapata F."/>
        </authorList>
    </citation>
    <scope>NUCLEOTIDE SEQUENCE</scope>
    <source>
        <strain evidence="3">UCBG92.1500</strain>
        <tissue evidence="3">Leaf</tissue>
    </source>
</reference>
<dbReference type="Pfam" id="PF22936">
    <property type="entry name" value="Pol_BBD"/>
    <property type="match status" value="1"/>
</dbReference>
<dbReference type="Pfam" id="PF14223">
    <property type="entry name" value="Retrotran_gag_2"/>
    <property type="match status" value="1"/>
</dbReference>
<proteinExistence type="predicted"/>
<dbReference type="PANTHER" id="PTHR35317">
    <property type="entry name" value="OS04G0629600 PROTEIN"/>
    <property type="match status" value="1"/>
</dbReference>
<comment type="caution">
    <text evidence="3">The sequence shown here is derived from an EMBL/GenBank/DDBJ whole genome shotgun (WGS) entry which is preliminary data.</text>
</comment>
<dbReference type="Proteomes" id="UP001187471">
    <property type="component" value="Unassembled WGS sequence"/>
</dbReference>
<gene>
    <name evidence="3" type="ORF">RJ640_002760</name>
</gene>
<dbReference type="AlphaFoldDB" id="A0AA88RZL8"/>
<accession>A0AA88RZL8</accession>
<evidence type="ECO:0008006" key="5">
    <source>
        <dbReference type="Google" id="ProtNLM"/>
    </source>
</evidence>
<dbReference type="InterPro" id="IPR054722">
    <property type="entry name" value="PolX-like_BBD"/>
</dbReference>
<dbReference type="InterPro" id="IPR013103">
    <property type="entry name" value="RVT_2"/>
</dbReference>
<keyword evidence="4" id="KW-1185">Reference proteome</keyword>
<dbReference type="EMBL" id="JAVXUO010000163">
    <property type="protein sequence ID" value="KAK2994884.1"/>
    <property type="molecule type" value="Genomic_DNA"/>
</dbReference>